<name>A0A9W4KZV9_9BACI</name>
<sequence>MDKEKQNSQGKMGQHVRTEFGIEFSGDMNATKIYEILAKENKKRDSDK</sequence>
<dbReference type="Proteomes" id="UP000789326">
    <property type="component" value="Unassembled WGS sequence"/>
</dbReference>
<dbReference type="RefSeq" id="WP_230302084.1">
    <property type="nucleotide sequence ID" value="NZ_CAKKMG010000028.1"/>
</dbReference>
<evidence type="ECO:0000313" key="1">
    <source>
        <dbReference type="EMBL" id="CAH0222310.1"/>
    </source>
</evidence>
<dbReference type="AlphaFoldDB" id="A0A9W4KZV9"/>
<gene>
    <name evidence="1" type="ORF">SRABI133_02429</name>
</gene>
<evidence type="ECO:0000313" key="2">
    <source>
        <dbReference type="Proteomes" id="UP000789326"/>
    </source>
</evidence>
<dbReference type="EMBL" id="CAKKMG010000028">
    <property type="protein sequence ID" value="CAH0222310.1"/>
    <property type="molecule type" value="Genomic_DNA"/>
</dbReference>
<reference evidence="1" key="1">
    <citation type="submission" date="2021-11" db="EMBL/GenBank/DDBJ databases">
        <authorList>
            <person name="Bulgarelli D."/>
        </authorList>
    </citation>
    <scope>NUCLEOTIDE SEQUENCE</scope>
    <source>
        <strain evidence="1">Bi133</strain>
    </source>
</reference>
<comment type="caution">
    <text evidence="1">The sequence shown here is derived from an EMBL/GenBank/DDBJ whole genome shotgun (WGS) entry which is preliminary data.</text>
</comment>
<organism evidence="1 2">
    <name type="scientific">Peribacillus simplex</name>
    <dbReference type="NCBI Taxonomy" id="1478"/>
    <lineage>
        <taxon>Bacteria</taxon>
        <taxon>Bacillati</taxon>
        <taxon>Bacillota</taxon>
        <taxon>Bacilli</taxon>
        <taxon>Bacillales</taxon>
        <taxon>Bacillaceae</taxon>
        <taxon>Peribacillus</taxon>
    </lineage>
</organism>
<accession>A0A9W4KZV9</accession>
<protein>
    <submittedName>
        <fullName evidence="1">Uncharacterized protein</fullName>
    </submittedName>
</protein>
<proteinExistence type="predicted"/>